<protein>
    <submittedName>
        <fullName evidence="1">Uncharacterized protein</fullName>
    </submittedName>
</protein>
<evidence type="ECO:0000313" key="1">
    <source>
        <dbReference type="EMBL" id="ATF09811.1"/>
    </source>
</evidence>
<dbReference type="EMBL" id="CP020660">
    <property type="protein sequence ID" value="ATF09811.1"/>
    <property type="molecule type" value="Genomic_DNA"/>
</dbReference>
<accession>A0A291BA01</accession>
<keyword evidence="2" id="KW-1185">Reference proteome</keyword>
<evidence type="ECO:0000313" key="2">
    <source>
        <dbReference type="Proteomes" id="UP000218160"/>
    </source>
</evidence>
<gene>
    <name evidence="1" type="ORF">BTN50_1331</name>
</gene>
<reference evidence="2" key="1">
    <citation type="submission" date="2017-04" db="EMBL/GenBank/DDBJ databases">
        <title>Genome evolution of the luminous symbionts of deep sea anglerfish.</title>
        <authorList>
            <person name="Hendry T.A."/>
        </authorList>
    </citation>
    <scope>NUCLEOTIDE SEQUENCE [LARGE SCALE GENOMIC DNA]</scope>
</reference>
<sequence>MNHVGTCYLHSNQKTKLYNQQQNNHGSANSNSLLVISYG</sequence>
<dbReference type="AlphaFoldDB" id="A0A291BA01"/>
<proteinExistence type="predicted"/>
<name>A0A291BA01_9GAMM</name>
<organism evidence="1 2">
    <name type="scientific">Candidatus Enterovibrio altilux</name>
    <dbReference type="NCBI Taxonomy" id="1927128"/>
    <lineage>
        <taxon>Bacteria</taxon>
        <taxon>Pseudomonadati</taxon>
        <taxon>Pseudomonadota</taxon>
        <taxon>Gammaproteobacteria</taxon>
        <taxon>Vibrionales</taxon>
        <taxon>Vibrionaceae</taxon>
        <taxon>Enterovibrio</taxon>
    </lineage>
</organism>
<dbReference type="KEGG" id="elux:BTN50_1331"/>
<dbReference type="Proteomes" id="UP000218160">
    <property type="component" value="Chromosome 1"/>
</dbReference>